<reference evidence="2" key="1">
    <citation type="submission" date="2015-09" db="EMBL/GenBank/DDBJ databases">
        <authorList>
            <person name="Daims H."/>
        </authorList>
    </citation>
    <scope>NUCLEOTIDE SEQUENCE [LARGE SCALE GENOMIC DNA]</scope>
</reference>
<accession>A0A0S4KRJ7</accession>
<dbReference type="EMBL" id="LN885086">
    <property type="protein sequence ID" value="CUQ66967.1"/>
    <property type="molecule type" value="Genomic_DNA"/>
</dbReference>
<gene>
    <name evidence="1" type="ORF">NITINOP_1996</name>
</gene>
<evidence type="ECO:0000313" key="2">
    <source>
        <dbReference type="Proteomes" id="UP000066284"/>
    </source>
</evidence>
<proteinExistence type="predicted"/>
<name>A0A0S4KRJ7_9BACT</name>
<dbReference type="KEGG" id="nio:NITINOP_1996"/>
<organism evidence="1 2">
    <name type="scientific">Candidatus Nitrospira inopinata</name>
    <dbReference type="NCBI Taxonomy" id="1715989"/>
    <lineage>
        <taxon>Bacteria</taxon>
        <taxon>Pseudomonadati</taxon>
        <taxon>Nitrospirota</taxon>
        <taxon>Nitrospiria</taxon>
        <taxon>Nitrospirales</taxon>
        <taxon>Nitrospiraceae</taxon>
        <taxon>Nitrospira</taxon>
    </lineage>
</organism>
<protein>
    <submittedName>
        <fullName evidence="1">Uncharacterized protein</fullName>
    </submittedName>
</protein>
<dbReference type="Proteomes" id="UP000066284">
    <property type="component" value="Chromosome 1"/>
</dbReference>
<keyword evidence="2" id="KW-1185">Reference proteome</keyword>
<evidence type="ECO:0000313" key="1">
    <source>
        <dbReference type="EMBL" id="CUQ66967.1"/>
    </source>
</evidence>
<sequence>MEQIRRFDRIDFQFERRRQIGLERQSQSRHDGVRGFIVRPVEHQRATGLGDKIEQPFRHFFIERGKHRQQIVFAPLLKKRLQRINGVVIVTVIVASGVDEMNKIARERIRTGPGQHVRFLYWTTVLNEFLRRTRFMLPNFPARCKRGIGSDAIGENSAARSRLDKWLLFADDFHQHSFSSTAVELPVKNLLPWTEVQLAARDGHHHLPPHDLTFHVSVAVVLAGVVVSIARVVRSEPFEKLVVVAQEAWLVVIDVDAGGDVHGVHQYQALPHSASLDRRFNLRGDVEISPSRFGFEPEFFAVGFHGLTAVIVPAGPTSFKRKAERRRTLYH</sequence>
<dbReference type="AlphaFoldDB" id="A0A0S4KRJ7"/>
<dbReference type="STRING" id="1715989.NITINOP_1996"/>